<keyword evidence="14" id="KW-1185">Reference proteome</keyword>
<evidence type="ECO:0000256" key="4">
    <source>
        <dbReference type="ARBA" id="ARBA00022692"/>
    </source>
</evidence>
<dbReference type="GO" id="GO:0006508">
    <property type="term" value="P:proteolysis"/>
    <property type="evidence" value="ECO:0007669"/>
    <property type="project" value="InterPro"/>
</dbReference>
<dbReference type="NCBIfam" id="TIGR03375">
    <property type="entry name" value="type_I_sec_LssB"/>
    <property type="match status" value="1"/>
</dbReference>
<keyword evidence="3" id="KW-1003">Cell membrane</keyword>
<evidence type="ECO:0000256" key="8">
    <source>
        <dbReference type="ARBA" id="ARBA00023136"/>
    </source>
</evidence>
<dbReference type="Pfam" id="PF00664">
    <property type="entry name" value="ABC_membrane"/>
    <property type="match status" value="1"/>
</dbReference>
<dbReference type="InterPro" id="IPR017750">
    <property type="entry name" value="ATPase_T1SS"/>
</dbReference>
<dbReference type="Pfam" id="PF00005">
    <property type="entry name" value="ABC_tran"/>
    <property type="match status" value="1"/>
</dbReference>
<dbReference type="GO" id="GO:0016887">
    <property type="term" value="F:ATP hydrolysis activity"/>
    <property type="evidence" value="ECO:0007669"/>
    <property type="project" value="InterPro"/>
</dbReference>
<evidence type="ECO:0000259" key="10">
    <source>
        <dbReference type="PROSITE" id="PS50893"/>
    </source>
</evidence>
<feature type="domain" description="ABC transmembrane type-1" evidence="11">
    <location>
        <begin position="166"/>
        <end position="444"/>
    </location>
</feature>
<keyword evidence="8 9" id="KW-0472">Membrane</keyword>
<evidence type="ECO:0000259" key="12">
    <source>
        <dbReference type="PROSITE" id="PS50990"/>
    </source>
</evidence>
<evidence type="ECO:0000313" key="13">
    <source>
        <dbReference type="EMBL" id="SHI03705.1"/>
    </source>
</evidence>
<dbReference type="GO" id="GO:0008233">
    <property type="term" value="F:peptidase activity"/>
    <property type="evidence" value="ECO:0007669"/>
    <property type="project" value="InterPro"/>
</dbReference>
<dbReference type="SMART" id="SM00382">
    <property type="entry name" value="AAA"/>
    <property type="match status" value="1"/>
</dbReference>
<dbReference type="GO" id="GO:0005886">
    <property type="term" value="C:plasma membrane"/>
    <property type="evidence" value="ECO:0007669"/>
    <property type="project" value="UniProtKB-SubCell"/>
</dbReference>
<feature type="domain" description="ABC transporter" evidence="10">
    <location>
        <begin position="478"/>
        <end position="709"/>
    </location>
</feature>
<feature type="transmembrane region" description="Helical" evidence="9">
    <location>
        <begin position="166"/>
        <end position="188"/>
    </location>
</feature>
<dbReference type="GO" id="GO:0034040">
    <property type="term" value="F:ATPase-coupled lipid transmembrane transporter activity"/>
    <property type="evidence" value="ECO:0007669"/>
    <property type="project" value="TreeGrafter"/>
</dbReference>
<comment type="subcellular location">
    <subcellularLocation>
        <location evidence="1">Cell membrane</location>
        <topology evidence="1">Multi-pass membrane protein</topology>
    </subcellularLocation>
</comment>
<evidence type="ECO:0000313" key="14">
    <source>
        <dbReference type="Proteomes" id="UP000184268"/>
    </source>
</evidence>
<dbReference type="InterPro" id="IPR003593">
    <property type="entry name" value="AAA+_ATPase"/>
</dbReference>
<protein>
    <submittedName>
        <fullName evidence="13">ATP-binding cassette, subfamily C, LapB</fullName>
    </submittedName>
</protein>
<evidence type="ECO:0000256" key="2">
    <source>
        <dbReference type="ARBA" id="ARBA00022448"/>
    </source>
</evidence>
<keyword evidence="2" id="KW-0813">Transport</keyword>
<dbReference type="RefSeq" id="WP_067659400.1">
    <property type="nucleotide sequence ID" value="NZ_FQXG01000006.1"/>
</dbReference>
<dbReference type="GO" id="GO:0005524">
    <property type="term" value="F:ATP binding"/>
    <property type="evidence" value="ECO:0007669"/>
    <property type="project" value="UniProtKB-KW"/>
</dbReference>
<keyword evidence="7 9" id="KW-1133">Transmembrane helix</keyword>
<name>A0A1M5XV43_9GAMM</name>
<dbReference type="Gene3D" id="3.90.70.10">
    <property type="entry name" value="Cysteine proteinases"/>
    <property type="match status" value="1"/>
</dbReference>
<dbReference type="InterPro" id="IPR036640">
    <property type="entry name" value="ABC1_TM_sf"/>
</dbReference>
<dbReference type="Gene3D" id="1.20.1560.10">
    <property type="entry name" value="ABC transporter type 1, transmembrane domain"/>
    <property type="match status" value="1"/>
</dbReference>
<dbReference type="PROSITE" id="PS50990">
    <property type="entry name" value="PEPTIDASE_C39"/>
    <property type="match status" value="1"/>
</dbReference>
<feature type="domain" description="Peptidase C39" evidence="12">
    <location>
        <begin position="9"/>
        <end position="129"/>
    </location>
</feature>
<dbReference type="PANTHER" id="PTHR24221:SF248">
    <property type="entry name" value="ABC TRANSPORTER TRANSMEMBRANE REGION"/>
    <property type="match status" value="1"/>
</dbReference>
<dbReference type="InterPro" id="IPR039421">
    <property type="entry name" value="Type_1_exporter"/>
</dbReference>
<dbReference type="PROSITE" id="PS00211">
    <property type="entry name" value="ABC_TRANSPORTER_1"/>
    <property type="match status" value="1"/>
</dbReference>
<keyword evidence="4 9" id="KW-0812">Transmembrane</keyword>
<dbReference type="InterPro" id="IPR003439">
    <property type="entry name" value="ABC_transporter-like_ATP-bd"/>
</dbReference>
<evidence type="ECO:0000256" key="6">
    <source>
        <dbReference type="ARBA" id="ARBA00022840"/>
    </source>
</evidence>
<dbReference type="InterPro" id="IPR027417">
    <property type="entry name" value="P-loop_NTPase"/>
</dbReference>
<evidence type="ECO:0000256" key="7">
    <source>
        <dbReference type="ARBA" id="ARBA00022989"/>
    </source>
</evidence>
<proteinExistence type="predicted"/>
<dbReference type="Proteomes" id="UP000184268">
    <property type="component" value="Unassembled WGS sequence"/>
</dbReference>
<dbReference type="AlphaFoldDB" id="A0A1M5XV43"/>
<accession>A0A1M5XV43</accession>
<feature type="transmembrane region" description="Helical" evidence="9">
    <location>
        <begin position="412"/>
        <end position="430"/>
    </location>
</feature>
<evidence type="ECO:0000259" key="11">
    <source>
        <dbReference type="PROSITE" id="PS50929"/>
    </source>
</evidence>
<dbReference type="SUPFAM" id="SSF90123">
    <property type="entry name" value="ABC transporter transmembrane region"/>
    <property type="match status" value="1"/>
</dbReference>
<dbReference type="Gene3D" id="3.40.50.300">
    <property type="entry name" value="P-loop containing nucleotide triphosphate hydrolases"/>
    <property type="match status" value="1"/>
</dbReference>
<evidence type="ECO:0000256" key="1">
    <source>
        <dbReference type="ARBA" id="ARBA00004651"/>
    </source>
</evidence>
<gene>
    <name evidence="13" type="ORF">SAMN02745129_3729</name>
</gene>
<dbReference type="EMBL" id="FQXG01000006">
    <property type="protein sequence ID" value="SHI03705.1"/>
    <property type="molecule type" value="Genomic_DNA"/>
</dbReference>
<dbReference type="CDD" id="cd18587">
    <property type="entry name" value="ABC_6TM_LapB_like"/>
    <property type="match status" value="1"/>
</dbReference>
<organism evidence="13 14">
    <name type="scientific">Ferrimonas marina</name>
    <dbReference type="NCBI Taxonomy" id="299255"/>
    <lineage>
        <taxon>Bacteria</taxon>
        <taxon>Pseudomonadati</taxon>
        <taxon>Pseudomonadota</taxon>
        <taxon>Gammaproteobacteria</taxon>
        <taxon>Alteromonadales</taxon>
        <taxon>Ferrimonadaceae</taxon>
        <taxon>Ferrimonas</taxon>
    </lineage>
</organism>
<dbReference type="InterPro" id="IPR017871">
    <property type="entry name" value="ABC_transporter-like_CS"/>
</dbReference>
<feature type="transmembrane region" description="Helical" evidence="9">
    <location>
        <begin position="200"/>
        <end position="217"/>
    </location>
</feature>
<feature type="transmembrane region" description="Helical" evidence="9">
    <location>
        <begin position="384"/>
        <end position="406"/>
    </location>
</feature>
<dbReference type="STRING" id="299255.SAMN02745129_3729"/>
<dbReference type="OrthoDB" id="9806127at2"/>
<dbReference type="PROSITE" id="PS50893">
    <property type="entry name" value="ABC_TRANSPORTER_2"/>
    <property type="match status" value="1"/>
</dbReference>
<dbReference type="InterPro" id="IPR005074">
    <property type="entry name" value="Peptidase_C39"/>
</dbReference>
<dbReference type="PANTHER" id="PTHR24221">
    <property type="entry name" value="ATP-BINDING CASSETTE SUB-FAMILY B"/>
    <property type="match status" value="1"/>
</dbReference>
<dbReference type="InterPro" id="IPR011527">
    <property type="entry name" value="ABC1_TM_dom"/>
</dbReference>
<keyword evidence="6 13" id="KW-0067">ATP-binding</keyword>
<dbReference type="PROSITE" id="PS50929">
    <property type="entry name" value="ABC_TM1F"/>
    <property type="match status" value="1"/>
</dbReference>
<evidence type="ECO:0000256" key="5">
    <source>
        <dbReference type="ARBA" id="ARBA00022741"/>
    </source>
</evidence>
<dbReference type="GO" id="GO:0140359">
    <property type="term" value="F:ABC-type transporter activity"/>
    <property type="evidence" value="ECO:0007669"/>
    <property type="project" value="InterPro"/>
</dbReference>
<dbReference type="FunFam" id="3.40.50.300:FF:000299">
    <property type="entry name" value="ABC transporter ATP-binding protein/permease"/>
    <property type="match status" value="1"/>
</dbReference>
<evidence type="ECO:0000256" key="9">
    <source>
        <dbReference type="SAM" id="Phobius"/>
    </source>
</evidence>
<keyword evidence="5" id="KW-0547">Nucleotide-binding</keyword>
<reference evidence="13 14" key="1">
    <citation type="submission" date="2016-11" db="EMBL/GenBank/DDBJ databases">
        <authorList>
            <person name="Jaros S."/>
            <person name="Januszkiewicz K."/>
            <person name="Wedrychowicz H."/>
        </authorList>
    </citation>
    <scope>NUCLEOTIDE SEQUENCE [LARGE SCALE GENOMIC DNA]</scope>
    <source>
        <strain evidence="13 14">DSM 16917</strain>
    </source>
</reference>
<evidence type="ECO:0000256" key="3">
    <source>
        <dbReference type="ARBA" id="ARBA00022475"/>
    </source>
</evidence>
<dbReference type="SUPFAM" id="SSF52540">
    <property type="entry name" value="P-loop containing nucleoside triphosphate hydrolases"/>
    <property type="match status" value="1"/>
</dbReference>
<sequence>MSEISRAVDATPPSPLLDNLMWLAGHYELAVNRHSVQAALPWVDGDLPLSHLEQAAARCGLTCRRLVMELSQLPEQAFPCLIALADEPPTLLLGLDEEEAELLEPITQTPIRRSRRELERGFLGQVVLLSPQLAEDPRFTPEQAEESQGHWFWGPLRKARTLYRDILLASVLINLFALVSPLFIMNVYDRVVPNLAYESLWVLAVGAGIAFAFDLMLKQIRAVLIDYAGKRTDLEVSRSLFGRILGMRLQHRPASTGALARQFGEFDSVREFIASSTLTTLVDLPFSLLFLAIIAWVAGPLVWPPIIAIGVMLAVTLALQPKLAHASREAQRYADLRHAHLYESITGLETIKSAGAEGPIQHSWEKMQAHSADWHTKSRQLTNLASHSASFTVQIATLAVVVLGVYKLEEGLISMGGIIAAVILTGRAISPMAQLIGLMSRAHHVKGTLHSLDQLMALPQDSEADGYYPDLGRLHGKIQVDDLHFRFDPQGDPILKGIDFRIQPGERVALIGRNGSGKSTLAKLLLGFLQPSQGHLRFDGRDIGQLHTAFLRHQVGYVPQDVRLFYGTIRDNILLGARQVSDAQLNRAVTLSGVSLFTDLDPQGLNRQVGESGMALSAGQRQAVALARALLNDPSILVLDEPSASLDARAELQLVRTLQQLPKDKTLVLITHKQPLLALSQRLLVLERGRLVANGPTEQVMAKLKQGGAE</sequence>